<evidence type="ECO:0000256" key="2">
    <source>
        <dbReference type="ARBA" id="ARBA00023015"/>
    </source>
</evidence>
<dbReference type="GO" id="GO:0006352">
    <property type="term" value="P:DNA-templated transcription initiation"/>
    <property type="evidence" value="ECO:0007669"/>
    <property type="project" value="InterPro"/>
</dbReference>
<feature type="domain" description="RNA polymerase sigma factor 70 region 4 type 2" evidence="6">
    <location>
        <begin position="87"/>
        <end position="134"/>
    </location>
</feature>
<dbReference type="AlphaFoldDB" id="A0A1M3L2H2"/>
<dbReference type="SUPFAM" id="SSF88946">
    <property type="entry name" value="Sigma2 domain of RNA polymerase sigma factors"/>
    <property type="match status" value="1"/>
</dbReference>
<dbReference type="CDD" id="cd06171">
    <property type="entry name" value="Sigma70_r4"/>
    <property type="match status" value="1"/>
</dbReference>
<evidence type="ECO:0000256" key="1">
    <source>
        <dbReference type="ARBA" id="ARBA00010641"/>
    </source>
</evidence>
<proteinExistence type="inferred from homology"/>
<dbReference type="Gene3D" id="1.10.10.10">
    <property type="entry name" value="Winged helix-like DNA-binding domain superfamily/Winged helix DNA-binding domain"/>
    <property type="match status" value="1"/>
</dbReference>
<comment type="caution">
    <text evidence="7">The sequence shown here is derived from an EMBL/GenBank/DDBJ whole genome shotgun (WGS) entry which is preliminary data.</text>
</comment>
<evidence type="ECO:0000256" key="4">
    <source>
        <dbReference type="ARBA" id="ARBA00023163"/>
    </source>
</evidence>
<reference evidence="7 8" key="1">
    <citation type="submission" date="2016-09" db="EMBL/GenBank/DDBJ databases">
        <title>Genome-resolved meta-omics ties microbial dynamics to process performance in biotechnology for thiocyanate degradation.</title>
        <authorList>
            <person name="Kantor R.S."/>
            <person name="Huddy R.J."/>
            <person name="Iyer R."/>
            <person name="Thomas B.C."/>
            <person name="Brown C.T."/>
            <person name="Anantharaman K."/>
            <person name="Tringe S."/>
            <person name="Hettich R.L."/>
            <person name="Harrison S.T."/>
            <person name="Banfield J.F."/>
        </authorList>
    </citation>
    <scope>NUCLEOTIDE SEQUENCE [LARGE SCALE GENOMIC DNA]</scope>
    <source>
        <strain evidence="7">59-99</strain>
    </source>
</reference>
<dbReference type="STRING" id="1895771.BGO89_02455"/>
<evidence type="ECO:0000313" key="7">
    <source>
        <dbReference type="EMBL" id="OJX59425.1"/>
    </source>
</evidence>
<name>A0A1M3L2H2_9BACT</name>
<keyword evidence="2" id="KW-0805">Transcription regulation</keyword>
<dbReference type="Gene3D" id="1.10.1740.10">
    <property type="match status" value="1"/>
</dbReference>
<dbReference type="Pfam" id="PF08281">
    <property type="entry name" value="Sigma70_r4_2"/>
    <property type="match status" value="1"/>
</dbReference>
<organism evidence="7 8">
    <name type="scientific">Candidatus Kapaibacterium thiocyanatum</name>
    <dbReference type="NCBI Taxonomy" id="1895771"/>
    <lineage>
        <taxon>Bacteria</taxon>
        <taxon>Pseudomonadati</taxon>
        <taxon>Candidatus Kapaibacteriota</taxon>
        <taxon>Candidatus Kapaibacteriia</taxon>
        <taxon>Candidatus Kapaibacteriales</taxon>
        <taxon>Candidatus Kapaibacteriaceae</taxon>
        <taxon>Candidatus Kapaibacterium</taxon>
    </lineage>
</organism>
<dbReference type="InterPro" id="IPR013249">
    <property type="entry name" value="RNA_pol_sigma70_r4_t2"/>
</dbReference>
<evidence type="ECO:0008006" key="9">
    <source>
        <dbReference type="Google" id="ProtNLM"/>
    </source>
</evidence>
<dbReference type="InterPro" id="IPR013324">
    <property type="entry name" value="RNA_pol_sigma_r3/r4-like"/>
</dbReference>
<dbReference type="SUPFAM" id="SSF88659">
    <property type="entry name" value="Sigma3 and sigma4 domains of RNA polymerase sigma factors"/>
    <property type="match status" value="1"/>
</dbReference>
<dbReference type="InterPro" id="IPR039425">
    <property type="entry name" value="RNA_pol_sigma-70-like"/>
</dbReference>
<evidence type="ECO:0000259" key="6">
    <source>
        <dbReference type="Pfam" id="PF08281"/>
    </source>
</evidence>
<evidence type="ECO:0000313" key="8">
    <source>
        <dbReference type="Proteomes" id="UP000184233"/>
    </source>
</evidence>
<keyword evidence="4" id="KW-0804">Transcription</keyword>
<evidence type="ECO:0000256" key="3">
    <source>
        <dbReference type="ARBA" id="ARBA00023082"/>
    </source>
</evidence>
<dbReference type="GO" id="GO:0016987">
    <property type="term" value="F:sigma factor activity"/>
    <property type="evidence" value="ECO:0007669"/>
    <property type="project" value="UniProtKB-KW"/>
</dbReference>
<dbReference type="GO" id="GO:0003677">
    <property type="term" value="F:DNA binding"/>
    <property type="evidence" value="ECO:0007669"/>
    <property type="project" value="InterPro"/>
</dbReference>
<comment type="similarity">
    <text evidence="1">Belongs to the sigma-70 factor family. ECF subfamily.</text>
</comment>
<sequence>MEDAQDAAQDVFIRAIQGMDRFKGESSLQTWLYRITVNVCSNMRRRKRIVSFFAFGEGEDEHDVVSTQPPPSQQSEQSDFENYFKGVLAKLPEKQRETFCLRYYDELSYDEISQMVGTSVGALKANYHHAVKKIATALRTSDYYETWLEHDADAR</sequence>
<dbReference type="EMBL" id="MKVH01000013">
    <property type="protein sequence ID" value="OJX59425.1"/>
    <property type="molecule type" value="Genomic_DNA"/>
</dbReference>
<dbReference type="Pfam" id="PF04542">
    <property type="entry name" value="Sigma70_r2"/>
    <property type="match status" value="1"/>
</dbReference>
<keyword evidence="3" id="KW-0731">Sigma factor</keyword>
<gene>
    <name evidence="7" type="ORF">BGO89_02455</name>
</gene>
<evidence type="ECO:0000259" key="5">
    <source>
        <dbReference type="Pfam" id="PF04542"/>
    </source>
</evidence>
<dbReference type="InterPro" id="IPR007627">
    <property type="entry name" value="RNA_pol_sigma70_r2"/>
</dbReference>
<dbReference type="InterPro" id="IPR036388">
    <property type="entry name" value="WH-like_DNA-bd_sf"/>
</dbReference>
<dbReference type="InterPro" id="IPR014284">
    <property type="entry name" value="RNA_pol_sigma-70_dom"/>
</dbReference>
<dbReference type="Proteomes" id="UP000184233">
    <property type="component" value="Unassembled WGS sequence"/>
</dbReference>
<feature type="domain" description="RNA polymerase sigma-70 region 2" evidence="5">
    <location>
        <begin position="2"/>
        <end position="48"/>
    </location>
</feature>
<accession>A0A1M3L2H2</accession>
<dbReference type="PANTHER" id="PTHR43133">
    <property type="entry name" value="RNA POLYMERASE ECF-TYPE SIGMA FACTO"/>
    <property type="match status" value="1"/>
</dbReference>
<dbReference type="PANTHER" id="PTHR43133:SF51">
    <property type="entry name" value="RNA POLYMERASE SIGMA FACTOR"/>
    <property type="match status" value="1"/>
</dbReference>
<protein>
    <recommendedName>
        <fullName evidence="9">RNA polymerase subunit sigma-70</fullName>
    </recommendedName>
</protein>
<dbReference type="NCBIfam" id="TIGR02937">
    <property type="entry name" value="sigma70-ECF"/>
    <property type="match status" value="1"/>
</dbReference>
<dbReference type="InterPro" id="IPR013325">
    <property type="entry name" value="RNA_pol_sigma_r2"/>
</dbReference>